<accession>A0A8D9FRW1</accession>
<dbReference type="EMBL" id="OU342829">
    <property type="protein sequence ID" value="CAG7579870.1"/>
    <property type="molecule type" value="Genomic_DNA"/>
</dbReference>
<organism evidence="1">
    <name type="scientific">uncultured marine phage</name>
    <dbReference type="NCBI Taxonomy" id="707152"/>
    <lineage>
        <taxon>Viruses</taxon>
        <taxon>environmental samples</taxon>
    </lineage>
</organism>
<evidence type="ECO:0000313" key="1">
    <source>
        <dbReference type="EMBL" id="CAG7579870.1"/>
    </source>
</evidence>
<gene>
    <name evidence="1" type="ORF">SLAVMIC_00135</name>
</gene>
<sequence length="119" mass="14141">MKNLQTFENFSSLFKRKKQYLVKYKVTNVNALPSYYSKDGKVPSKTLKEWDSDVYEYILKSKSEDQAESEFRNLWNEESERYSPSPKLTVISVEKLSLSHIRSFSLEINVVDRDRLQFK</sequence>
<reference evidence="1" key="1">
    <citation type="submission" date="2021-06" db="EMBL/GenBank/DDBJ databases">
        <authorList>
            <person name="Gannon L."/>
            <person name="Redgwell R T."/>
            <person name="Michniewski S."/>
            <person name="Harrison D C."/>
            <person name="Millard A."/>
        </authorList>
    </citation>
    <scope>NUCLEOTIDE SEQUENCE</scope>
</reference>
<protein>
    <submittedName>
        <fullName evidence="1">Uncharacterized protein</fullName>
    </submittedName>
</protein>
<name>A0A8D9FRW1_9VIRU</name>
<proteinExistence type="predicted"/>